<gene>
    <name evidence="1" type="ORF">FHX42_004020</name>
</gene>
<accession>A0A839E5P0</accession>
<dbReference type="EMBL" id="JACGWZ010000006">
    <property type="protein sequence ID" value="MBA8826641.1"/>
    <property type="molecule type" value="Genomic_DNA"/>
</dbReference>
<comment type="caution">
    <text evidence="1">The sequence shown here is derived from an EMBL/GenBank/DDBJ whole genome shotgun (WGS) entry which is preliminary data.</text>
</comment>
<dbReference type="NCBIfam" id="NF042914">
    <property type="entry name" value="SAV915_dom"/>
    <property type="match status" value="2"/>
</dbReference>
<sequence>MVDPDETEYLPGQVYLAARPDESTGDVMLETREAEHQQVVLAYSSLERFVEGCGPDQPWILVPTTRLTELATADAGDEWRLPSFRFGVMLDESLPPELRGTAGGMATDEAVWDTDEAGDWTSVHVACTAYPAGKAEQAHAELQPMPGDRLAMMAYTSTAAVEAGCGPHQASVPVPAGLLSEVRQQAGAHTICLDTPLPPHLRHGPSEGNWNDD</sequence>
<protein>
    <recommendedName>
        <fullName evidence="3">SseB protein N-terminal domain-containing protein</fullName>
    </recommendedName>
</protein>
<evidence type="ECO:0008006" key="3">
    <source>
        <dbReference type="Google" id="ProtNLM"/>
    </source>
</evidence>
<dbReference type="AlphaFoldDB" id="A0A839E5P0"/>
<dbReference type="InterPro" id="IPR049975">
    <property type="entry name" value="SAV_915-like_dom"/>
</dbReference>
<keyword evidence="2" id="KW-1185">Reference proteome</keyword>
<evidence type="ECO:0000313" key="1">
    <source>
        <dbReference type="EMBL" id="MBA8826641.1"/>
    </source>
</evidence>
<proteinExistence type="predicted"/>
<reference evidence="1 2" key="1">
    <citation type="submission" date="2020-07" db="EMBL/GenBank/DDBJ databases">
        <title>Sequencing the genomes of 1000 actinobacteria strains.</title>
        <authorList>
            <person name="Klenk H.-P."/>
        </authorList>
    </citation>
    <scope>NUCLEOTIDE SEQUENCE [LARGE SCALE GENOMIC DNA]</scope>
    <source>
        <strain evidence="1 2">DSM 45975</strain>
    </source>
</reference>
<evidence type="ECO:0000313" key="2">
    <source>
        <dbReference type="Proteomes" id="UP000569329"/>
    </source>
</evidence>
<dbReference type="Proteomes" id="UP000569329">
    <property type="component" value="Unassembled WGS sequence"/>
</dbReference>
<name>A0A839E5P0_9PSEU</name>
<dbReference type="RefSeq" id="WP_182545860.1">
    <property type="nucleotide sequence ID" value="NZ_JACGWZ010000006.1"/>
</dbReference>
<organism evidence="1 2">
    <name type="scientific">Halosaccharopolyspora lacisalsi</name>
    <dbReference type="NCBI Taxonomy" id="1000566"/>
    <lineage>
        <taxon>Bacteria</taxon>
        <taxon>Bacillati</taxon>
        <taxon>Actinomycetota</taxon>
        <taxon>Actinomycetes</taxon>
        <taxon>Pseudonocardiales</taxon>
        <taxon>Pseudonocardiaceae</taxon>
        <taxon>Halosaccharopolyspora</taxon>
    </lineage>
</organism>